<dbReference type="PANTHER" id="PTHR11505">
    <property type="entry name" value="L1 TRANSPOSABLE ELEMENT-RELATED"/>
    <property type="match status" value="1"/>
</dbReference>
<protein>
    <submittedName>
        <fullName evidence="1">Uncharacterized protein</fullName>
    </submittedName>
</protein>
<proteinExistence type="predicted"/>
<dbReference type="EMBL" id="GEBQ01011718">
    <property type="protein sequence ID" value="JAT28259.1"/>
    <property type="molecule type" value="Transcribed_RNA"/>
</dbReference>
<name>A0A1B6LX41_9HEMI</name>
<evidence type="ECO:0000313" key="1">
    <source>
        <dbReference type="EMBL" id="JAT28259.1"/>
    </source>
</evidence>
<reference evidence="1" key="1">
    <citation type="submission" date="2015-11" db="EMBL/GenBank/DDBJ databases">
        <title>De novo transcriptome assembly of four potential Pierce s Disease insect vectors from Arizona vineyards.</title>
        <authorList>
            <person name="Tassone E.E."/>
        </authorList>
    </citation>
    <scope>NUCLEOTIDE SEQUENCE</scope>
</reference>
<sequence>MEHSLADRTDKLEQYQRRNNVRIFGIKESQGEDTDKLVVKLCREKLGVELPVTAVCRSHRVGRQPRPAADGRELHRPIIVRFLSYRDRRLVFGAKKKLKGSGIVMKEDLTTRRLEVYRTVAAEHGPRQTWTRMAGCAGWTEVGSGARRPD</sequence>
<dbReference type="InterPro" id="IPR004244">
    <property type="entry name" value="Transposase_22"/>
</dbReference>
<dbReference type="Gene3D" id="3.30.70.1820">
    <property type="entry name" value="L1 transposable element, RRM domain"/>
    <property type="match status" value="1"/>
</dbReference>
<accession>A0A1B6LX41</accession>
<dbReference type="AlphaFoldDB" id="A0A1B6LX41"/>
<organism evidence="1">
    <name type="scientific">Graphocephala atropunctata</name>
    <dbReference type="NCBI Taxonomy" id="36148"/>
    <lineage>
        <taxon>Eukaryota</taxon>
        <taxon>Metazoa</taxon>
        <taxon>Ecdysozoa</taxon>
        <taxon>Arthropoda</taxon>
        <taxon>Hexapoda</taxon>
        <taxon>Insecta</taxon>
        <taxon>Pterygota</taxon>
        <taxon>Neoptera</taxon>
        <taxon>Paraneoptera</taxon>
        <taxon>Hemiptera</taxon>
        <taxon>Auchenorrhyncha</taxon>
        <taxon>Membracoidea</taxon>
        <taxon>Cicadellidae</taxon>
        <taxon>Cicadellinae</taxon>
        <taxon>Cicadellini</taxon>
        <taxon>Graphocephala</taxon>
    </lineage>
</organism>
<gene>
    <name evidence="1" type="ORF">g.12766</name>
</gene>